<gene>
    <name evidence="3" type="primary">LOC105366171</name>
</gene>
<feature type="compositionally biased region" description="Low complexity" evidence="1">
    <location>
        <begin position="12"/>
        <end position="21"/>
    </location>
</feature>
<dbReference type="RefSeq" id="XP_011502807.1">
    <property type="nucleotide sequence ID" value="XM_011504505.1"/>
</dbReference>
<feature type="region of interest" description="Disordered" evidence="1">
    <location>
        <begin position="12"/>
        <end position="78"/>
    </location>
</feature>
<proteinExistence type="predicted"/>
<organism evidence="2 3">
    <name type="scientific">Ceratosolen solmsi marchali</name>
    <dbReference type="NCBI Taxonomy" id="326594"/>
    <lineage>
        <taxon>Eukaryota</taxon>
        <taxon>Metazoa</taxon>
        <taxon>Ecdysozoa</taxon>
        <taxon>Arthropoda</taxon>
        <taxon>Hexapoda</taxon>
        <taxon>Insecta</taxon>
        <taxon>Pterygota</taxon>
        <taxon>Neoptera</taxon>
        <taxon>Endopterygota</taxon>
        <taxon>Hymenoptera</taxon>
        <taxon>Apocrita</taxon>
        <taxon>Proctotrupomorpha</taxon>
        <taxon>Chalcidoidea</taxon>
        <taxon>Agaonidae</taxon>
        <taxon>Agaoninae</taxon>
        <taxon>Ceratosolen</taxon>
    </lineage>
</organism>
<protein>
    <submittedName>
        <fullName evidence="3">Uncharacterized protein LOC105366171 isoform X3</fullName>
    </submittedName>
</protein>
<evidence type="ECO:0000313" key="2">
    <source>
        <dbReference type="Proteomes" id="UP000695007"/>
    </source>
</evidence>
<reference evidence="3" key="1">
    <citation type="submission" date="2025-08" db="UniProtKB">
        <authorList>
            <consortium name="RefSeq"/>
        </authorList>
    </citation>
    <scope>IDENTIFICATION</scope>
</reference>
<dbReference type="AlphaFoldDB" id="A0AAJ6YR89"/>
<evidence type="ECO:0000313" key="3">
    <source>
        <dbReference type="RefSeq" id="XP_011502807.1"/>
    </source>
</evidence>
<dbReference type="GeneID" id="105366171"/>
<evidence type="ECO:0000256" key="1">
    <source>
        <dbReference type="SAM" id="MobiDB-lite"/>
    </source>
</evidence>
<accession>A0AAJ6YR89</accession>
<keyword evidence="2" id="KW-1185">Reference proteome</keyword>
<name>A0AAJ6YR89_9HYME</name>
<sequence length="78" mass="8152">MADTVAVVVADAATATAAGATSEGSGTEEKRRPEDEDERPEALFADSAEIAKDDKDLTTHETISEETDKLLNGDTVNG</sequence>
<feature type="compositionally biased region" description="Basic and acidic residues" evidence="1">
    <location>
        <begin position="49"/>
        <end position="71"/>
    </location>
</feature>
<dbReference type="Proteomes" id="UP000695007">
    <property type="component" value="Unplaced"/>
</dbReference>